<feature type="non-terminal residue" evidence="4">
    <location>
        <position position="1"/>
    </location>
</feature>
<keyword evidence="2" id="KW-0067">ATP-binding</keyword>
<dbReference type="Gene3D" id="3.40.50.620">
    <property type="entry name" value="HUPs"/>
    <property type="match status" value="1"/>
</dbReference>
<comment type="caution">
    <text evidence="4">The sequence shown here is derived from an EMBL/GenBank/DDBJ whole genome shotgun (WGS) entry which is preliminary data.</text>
</comment>
<dbReference type="Pfam" id="PF02568">
    <property type="entry name" value="ThiI"/>
    <property type="match status" value="1"/>
</dbReference>
<proteinExistence type="predicted"/>
<name>X1S5R4_9ZZZZ</name>
<dbReference type="SUPFAM" id="SSF52402">
    <property type="entry name" value="Adenine nucleotide alpha hydrolases-like"/>
    <property type="match status" value="1"/>
</dbReference>
<sequence length="174" mass="19831">LLQEYLKVIKEAKHGRGAGINPCIDCRIFMLKKAKKFADEQKIKFIATGEVIGQRPMSQQKKQIAIIEKESGLKGRIIRPLIDFHNIQGRSRKPQIALAKKFKIKYPHPAGGCLLCEKLKEHFSSQHPVPKGNLKNKAKVSNPCFCIIFTASLLSRPPENMTIHFFFIIRKIQN</sequence>
<evidence type="ECO:0000256" key="2">
    <source>
        <dbReference type="ARBA" id="ARBA00022840"/>
    </source>
</evidence>
<organism evidence="4">
    <name type="scientific">marine sediment metagenome</name>
    <dbReference type="NCBI Taxonomy" id="412755"/>
    <lineage>
        <taxon>unclassified sequences</taxon>
        <taxon>metagenomes</taxon>
        <taxon>ecological metagenomes</taxon>
    </lineage>
</organism>
<dbReference type="GO" id="GO:0005524">
    <property type="term" value="F:ATP binding"/>
    <property type="evidence" value="ECO:0007669"/>
    <property type="project" value="UniProtKB-KW"/>
</dbReference>
<dbReference type="InterPro" id="IPR020536">
    <property type="entry name" value="ThiI_AANH"/>
</dbReference>
<evidence type="ECO:0000313" key="4">
    <source>
        <dbReference type="EMBL" id="GAI88382.1"/>
    </source>
</evidence>
<dbReference type="InterPro" id="IPR014729">
    <property type="entry name" value="Rossmann-like_a/b/a_fold"/>
</dbReference>
<evidence type="ECO:0000259" key="3">
    <source>
        <dbReference type="Pfam" id="PF02568"/>
    </source>
</evidence>
<accession>X1S5R4</accession>
<feature type="domain" description="Thil AANH" evidence="3">
    <location>
        <begin position="5"/>
        <end position="84"/>
    </location>
</feature>
<dbReference type="EMBL" id="BARW01024016">
    <property type="protein sequence ID" value="GAI88382.1"/>
    <property type="molecule type" value="Genomic_DNA"/>
</dbReference>
<protein>
    <recommendedName>
        <fullName evidence="3">Thil AANH domain-containing protein</fullName>
    </recommendedName>
</protein>
<dbReference type="GO" id="GO:0004810">
    <property type="term" value="F:CCA tRNA nucleotidyltransferase activity"/>
    <property type="evidence" value="ECO:0007669"/>
    <property type="project" value="InterPro"/>
</dbReference>
<reference evidence="4" key="1">
    <citation type="journal article" date="2014" name="Front. Microbiol.">
        <title>High frequency of phylogenetically diverse reductive dehalogenase-homologous genes in deep subseafloor sedimentary metagenomes.</title>
        <authorList>
            <person name="Kawai M."/>
            <person name="Futagami T."/>
            <person name="Toyoda A."/>
            <person name="Takaki Y."/>
            <person name="Nishi S."/>
            <person name="Hori S."/>
            <person name="Arai W."/>
            <person name="Tsubouchi T."/>
            <person name="Morono Y."/>
            <person name="Uchiyama I."/>
            <person name="Ito T."/>
            <person name="Fujiyama A."/>
            <person name="Inagaki F."/>
            <person name="Takami H."/>
        </authorList>
    </citation>
    <scope>NUCLEOTIDE SEQUENCE</scope>
    <source>
        <strain evidence="4">Expedition CK06-06</strain>
    </source>
</reference>
<evidence type="ECO:0000256" key="1">
    <source>
        <dbReference type="ARBA" id="ARBA00022741"/>
    </source>
</evidence>
<keyword evidence="1" id="KW-0547">Nucleotide-binding</keyword>
<gene>
    <name evidence="4" type="ORF">S12H4_39690</name>
</gene>
<dbReference type="AlphaFoldDB" id="X1S5R4"/>